<comment type="caution">
    <text evidence="7">The sequence shown here is derived from an EMBL/GenBank/DDBJ whole genome shotgun (WGS) entry which is preliminary data.</text>
</comment>
<gene>
    <name evidence="7" type="ORF">EEX84_08410</name>
</gene>
<dbReference type="InterPro" id="IPR007554">
    <property type="entry name" value="Glycerophosphate_synth"/>
</dbReference>
<evidence type="ECO:0000256" key="5">
    <source>
        <dbReference type="ARBA" id="ARBA00022944"/>
    </source>
</evidence>
<dbReference type="InterPro" id="IPR051612">
    <property type="entry name" value="Teichoic_Acid_Biosynth"/>
</dbReference>
<dbReference type="SUPFAM" id="SSF53756">
    <property type="entry name" value="UDP-Glycosyltransferase/glycogen phosphorylase"/>
    <property type="match status" value="1"/>
</dbReference>
<keyword evidence="6" id="KW-0472">Membrane</keyword>
<dbReference type="RefSeq" id="WP_123165190.1">
    <property type="nucleotide sequence ID" value="NZ_RIAX01000005.1"/>
</dbReference>
<evidence type="ECO:0000256" key="3">
    <source>
        <dbReference type="ARBA" id="ARBA00022475"/>
    </source>
</evidence>
<evidence type="ECO:0000256" key="6">
    <source>
        <dbReference type="ARBA" id="ARBA00023136"/>
    </source>
</evidence>
<dbReference type="PANTHER" id="PTHR37316:SF1">
    <property type="entry name" value="TEICHOIC ACID GLYCEROL-PHOSPHATE PRIMASE"/>
    <property type="match status" value="1"/>
</dbReference>
<keyword evidence="4" id="KW-0808">Transferase</keyword>
<name>A0A3M8P730_9BACL</name>
<protein>
    <submittedName>
        <fullName evidence="7">Teichoic acid biosynthesis protein B</fullName>
    </submittedName>
</protein>
<proteinExistence type="inferred from homology"/>
<dbReference type="PANTHER" id="PTHR37316">
    <property type="entry name" value="TEICHOIC ACID GLYCEROL-PHOSPHATE PRIMASE"/>
    <property type="match status" value="1"/>
</dbReference>
<evidence type="ECO:0000256" key="1">
    <source>
        <dbReference type="ARBA" id="ARBA00004202"/>
    </source>
</evidence>
<evidence type="ECO:0000313" key="7">
    <source>
        <dbReference type="EMBL" id="RNF39489.1"/>
    </source>
</evidence>
<dbReference type="OrthoDB" id="9811865at2"/>
<keyword evidence="8" id="KW-1185">Reference proteome</keyword>
<dbReference type="EMBL" id="RIAX01000005">
    <property type="protein sequence ID" value="RNF39489.1"/>
    <property type="molecule type" value="Genomic_DNA"/>
</dbReference>
<sequence length="389" mass="44559">MIKEALIAGYLALVKGAASFFNLFPLQNKTVFLSSFGNNAYYVAAELATSSKQPLIFLNKTKCTIDFSTIPANNKKILKFETANIVHLVCSLYHLATAKYIFIDNYVGILSVMNFRKSVRCVQLWHATGAIKRFGWCEPATKKRSCLAQKRFQQVYDRFHFIPVSSRQMAQIFAESFHLDDSRFLYTGVPQTDFYFDDVAKARGLSCVRKAYPSIVGKRVVLYAPTYRKELLPTVNTSEWIEKILAGLDDHHILLLRLHPSAKESINLESDPRLLVVSDYPSVNELLIATDVLVSDYSSISFDFSLLRKKMIFFTYDYKDYKHQQGLWATNDLYFPGPIVTTTSGLIRHLNDTSIDFDKIDRFREHWNTYSTGQACKNLISSIYDQQDL</sequence>
<dbReference type="GO" id="GO:0047355">
    <property type="term" value="F:CDP-glycerol glycerophosphotransferase activity"/>
    <property type="evidence" value="ECO:0007669"/>
    <property type="project" value="InterPro"/>
</dbReference>
<evidence type="ECO:0000256" key="2">
    <source>
        <dbReference type="ARBA" id="ARBA00010488"/>
    </source>
</evidence>
<organism evidence="7 8">
    <name type="scientific">Planococcus salinus</name>
    <dbReference type="NCBI Taxonomy" id="1848460"/>
    <lineage>
        <taxon>Bacteria</taxon>
        <taxon>Bacillati</taxon>
        <taxon>Bacillota</taxon>
        <taxon>Bacilli</taxon>
        <taxon>Bacillales</taxon>
        <taxon>Caryophanaceae</taxon>
        <taxon>Planococcus</taxon>
    </lineage>
</organism>
<comment type="similarity">
    <text evidence="2">Belongs to the CDP-glycerol glycerophosphotransferase family.</text>
</comment>
<dbReference type="GO" id="GO:0019350">
    <property type="term" value="P:teichoic acid biosynthetic process"/>
    <property type="evidence" value="ECO:0007669"/>
    <property type="project" value="UniProtKB-KW"/>
</dbReference>
<dbReference type="Pfam" id="PF04464">
    <property type="entry name" value="Glyphos_transf"/>
    <property type="match status" value="1"/>
</dbReference>
<dbReference type="GO" id="GO:0005886">
    <property type="term" value="C:plasma membrane"/>
    <property type="evidence" value="ECO:0007669"/>
    <property type="project" value="UniProtKB-SubCell"/>
</dbReference>
<comment type="subcellular location">
    <subcellularLocation>
        <location evidence="1">Cell membrane</location>
        <topology evidence="1">Peripheral membrane protein</topology>
    </subcellularLocation>
</comment>
<keyword evidence="3" id="KW-1003">Cell membrane</keyword>
<dbReference type="Proteomes" id="UP000275473">
    <property type="component" value="Unassembled WGS sequence"/>
</dbReference>
<dbReference type="InterPro" id="IPR043148">
    <property type="entry name" value="TagF_C"/>
</dbReference>
<reference evidence="7 8" key="1">
    <citation type="journal article" date="2018" name="Int. J. Syst. Evol. Microbiol.">
        <title>Planococcus salinus sp. nov., a moderately halophilic bacterium isolated from a saline-alkali soil.</title>
        <authorList>
            <person name="Gan L."/>
        </authorList>
    </citation>
    <scope>NUCLEOTIDE SEQUENCE [LARGE SCALE GENOMIC DNA]</scope>
    <source>
        <strain evidence="7 8">LCB217</strain>
    </source>
</reference>
<keyword evidence="5" id="KW-0777">Teichoic acid biosynthesis</keyword>
<evidence type="ECO:0000256" key="4">
    <source>
        <dbReference type="ARBA" id="ARBA00022679"/>
    </source>
</evidence>
<dbReference type="AlphaFoldDB" id="A0A3M8P730"/>
<dbReference type="Gene3D" id="3.40.50.11820">
    <property type="match status" value="1"/>
</dbReference>
<dbReference type="Gene3D" id="3.40.50.12580">
    <property type="match status" value="1"/>
</dbReference>
<accession>A0A3M8P730</accession>
<dbReference type="InterPro" id="IPR043149">
    <property type="entry name" value="TagF_N"/>
</dbReference>
<evidence type="ECO:0000313" key="8">
    <source>
        <dbReference type="Proteomes" id="UP000275473"/>
    </source>
</evidence>